<protein>
    <submittedName>
        <fullName evidence="1">Uncharacterized protein</fullName>
    </submittedName>
</protein>
<sequence length="44" mass="5224">MNLHPQFLLFDGFKHCYSSFLYCIQTRQESVLQELSLLFLGENL</sequence>
<reference evidence="1" key="2">
    <citation type="journal article" date="2015" name="Data Brief">
        <title>Shoot transcriptome of the giant reed, Arundo donax.</title>
        <authorList>
            <person name="Barrero R.A."/>
            <person name="Guerrero F.D."/>
            <person name="Moolhuijzen P."/>
            <person name="Goolsby J.A."/>
            <person name="Tidwell J."/>
            <person name="Bellgard S.E."/>
            <person name="Bellgard M.I."/>
        </authorList>
    </citation>
    <scope>NUCLEOTIDE SEQUENCE</scope>
    <source>
        <tissue evidence="1">Shoot tissue taken approximately 20 cm above the soil surface</tissue>
    </source>
</reference>
<organism evidence="1">
    <name type="scientific">Arundo donax</name>
    <name type="common">Giant reed</name>
    <name type="synonym">Donax arundinaceus</name>
    <dbReference type="NCBI Taxonomy" id="35708"/>
    <lineage>
        <taxon>Eukaryota</taxon>
        <taxon>Viridiplantae</taxon>
        <taxon>Streptophyta</taxon>
        <taxon>Embryophyta</taxon>
        <taxon>Tracheophyta</taxon>
        <taxon>Spermatophyta</taxon>
        <taxon>Magnoliopsida</taxon>
        <taxon>Liliopsida</taxon>
        <taxon>Poales</taxon>
        <taxon>Poaceae</taxon>
        <taxon>PACMAD clade</taxon>
        <taxon>Arundinoideae</taxon>
        <taxon>Arundineae</taxon>
        <taxon>Arundo</taxon>
    </lineage>
</organism>
<reference evidence="1" key="1">
    <citation type="submission" date="2014-09" db="EMBL/GenBank/DDBJ databases">
        <authorList>
            <person name="Magalhaes I.L.F."/>
            <person name="Oliveira U."/>
            <person name="Santos F.R."/>
            <person name="Vidigal T.H.D.A."/>
            <person name="Brescovit A.D."/>
            <person name="Santos A.J."/>
        </authorList>
    </citation>
    <scope>NUCLEOTIDE SEQUENCE</scope>
    <source>
        <tissue evidence="1">Shoot tissue taken approximately 20 cm above the soil surface</tissue>
    </source>
</reference>
<accession>A0A0A9AYD6</accession>
<evidence type="ECO:0000313" key="1">
    <source>
        <dbReference type="EMBL" id="JAD56764.1"/>
    </source>
</evidence>
<dbReference type="EMBL" id="GBRH01241131">
    <property type="protein sequence ID" value="JAD56764.1"/>
    <property type="molecule type" value="Transcribed_RNA"/>
</dbReference>
<dbReference type="AlphaFoldDB" id="A0A0A9AYD6"/>
<name>A0A0A9AYD6_ARUDO</name>
<proteinExistence type="predicted"/>